<comment type="caution">
    <text evidence="2">The sequence shown here is derived from an EMBL/GenBank/DDBJ whole genome shotgun (WGS) entry which is preliminary data.</text>
</comment>
<gene>
    <name evidence="2" type="ORF">B296_00001659</name>
</gene>
<sequence length="84" mass="9553">MEDELLEISRNLEVARSKAQEAEEALRAELRRVPKKAREAITSTRRLPTSNLSCRGRGRCLTSMASLWLCYMPKFGGVTRLFVP</sequence>
<feature type="coiled-coil region" evidence="1">
    <location>
        <begin position="5"/>
        <end position="32"/>
    </location>
</feature>
<proteinExistence type="predicted"/>
<evidence type="ECO:0000313" key="2">
    <source>
        <dbReference type="EMBL" id="RRT78367.1"/>
    </source>
</evidence>
<dbReference type="Proteomes" id="UP000287651">
    <property type="component" value="Unassembled WGS sequence"/>
</dbReference>
<accession>A0A427AQ77</accession>
<protein>
    <submittedName>
        <fullName evidence="2">Uncharacterized protein</fullName>
    </submittedName>
</protein>
<evidence type="ECO:0000256" key="1">
    <source>
        <dbReference type="SAM" id="Coils"/>
    </source>
</evidence>
<name>A0A427AQ77_ENSVE</name>
<evidence type="ECO:0000313" key="3">
    <source>
        <dbReference type="Proteomes" id="UP000287651"/>
    </source>
</evidence>
<organism evidence="2 3">
    <name type="scientific">Ensete ventricosum</name>
    <name type="common">Abyssinian banana</name>
    <name type="synonym">Musa ensete</name>
    <dbReference type="NCBI Taxonomy" id="4639"/>
    <lineage>
        <taxon>Eukaryota</taxon>
        <taxon>Viridiplantae</taxon>
        <taxon>Streptophyta</taxon>
        <taxon>Embryophyta</taxon>
        <taxon>Tracheophyta</taxon>
        <taxon>Spermatophyta</taxon>
        <taxon>Magnoliopsida</taxon>
        <taxon>Liliopsida</taxon>
        <taxon>Zingiberales</taxon>
        <taxon>Musaceae</taxon>
        <taxon>Ensete</taxon>
    </lineage>
</organism>
<reference evidence="2 3" key="1">
    <citation type="journal article" date="2014" name="Agronomy (Basel)">
        <title>A Draft Genome Sequence for Ensete ventricosum, the Drought-Tolerant Tree Against Hunger.</title>
        <authorList>
            <person name="Harrison J."/>
            <person name="Moore K.A."/>
            <person name="Paszkiewicz K."/>
            <person name="Jones T."/>
            <person name="Grant M."/>
            <person name="Ambacheew D."/>
            <person name="Muzemil S."/>
            <person name="Studholme D.J."/>
        </authorList>
    </citation>
    <scope>NUCLEOTIDE SEQUENCE [LARGE SCALE GENOMIC DNA]</scope>
</reference>
<dbReference type="AlphaFoldDB" id="A0A427AQ77"/>
<keyword evidence="1" id="KW-0175">Coiled coil</keyword>
<dbReference type="EMBL" id="AMZH03001694">
    <property type="protein sequence ID" value="RRT78367.1"/>
    <property type="molecule type" value="Genomic_DNA"/>
</dbReference>